<dbReference type="InterPro" id="IPR019927">
    <property type="entry name" value="Ribosomal_uL3_bac/org-type"/>
</dbReference>
<evidence type="ECO:0000256" key="3">
    <source>
        <dbReference type="ARBA" id="ARBA00022884"/>
    </source>
</evidence>
<keyword evidence="5 7" id="KW-0687">Ribonucleoprotein</keyword>
<dbReference type="InterPro" id="IPR000597">
    <property type="entry name" value="Ribosomal_uL3"/>
</dbReference>
<comment type="similarity">
    <text evidence="1 7 8">Belongs to the universal ribosomal protein uL3 family.</text>
</comment>
<dbReference type="GO" id="GO:0003735">
    <property type="term" value="F:structural constituent of ribosome"/>
    <property type="evidence" value="ECO:0007669"/>
    <property type="project" value="UniProtKB-UniRule"/>
</dbReference>
<dbReference type="PANTHER" id="PTHR11229:SF16">
    <property type="entry name" value="LARGE RIBOSOMAL SUBUNIT PROTEIN UL3C"/>
    <property type="match status" value="1"/>
</dbReference>
<keyword evidence="3 7" id="KW-0694">RNA-binding</keyword>
<dbReference type="GO" id="GO:0006412">
    <property type="term" value="P:translation"/>
    <property type="evidence" value="ECO:0007669"/>
    <property type="project" value="UniProtKB-UniRule"/>
</dbReference>
<evidence type="ECO:0000313" key="11">
    <source>
        <dbReference type="Proteomes" id="UP000823638"/>
    </source>
</evidence>
<evidence type="ECO:0000313" key="10">
    <source>
        <dbReference type="EMBL" id="MBO8457834.1"/>
    </source>
</evidence>
<dbReference type="GO" id="GO:0019843">
    <property type="term" value="F:rRNA binding"/>
    <property type="evidence" value="ECO:0007669"/>
    <property type="project" value="UniProtKB-UniRule"/>
</dbReference>
<evidence type="ECO:0000256" key="5">
    <source>
        <dbReference type="ARBA" id="ARBA00023274"/>
    </source>
</evidence>
<dbReference type="Proteomes" id="UP000823638">
    <property type="component" value="Unassembled WGS sequence"/>
</dbReference>
<protein>
    <recommendedName>
        <fullName evidence="6 7">Large ribosomal subunit protein uL3</fullName>
    </recommendedName>
</protein>
<proteinExistence type="inferred from homology"/>
<dbReference type="PROSITE" id="PS00474">
    <property type="entry name" value="RIBOSOMAL_L3"/>
    <property type="match status" value="1"/>
</dbReference>
<dbReference type="Gene3D" id="3.30.160.810">
    <property type="match status" value="1"/>
</dbReference>
<dbReference type="FunFam" id="2.40.30.10:FF:000004">
    <property type="entry name" value="50S ribosomal protein L3"/>
    <property type="match status" value="1"/>
</dbReference>
<dbReference type="HAMAP" id="MF_01325_B">
    <property type="entry name" value="Ribosomal_uL3_B"/>
    <property type="match status" value="1"/>
</dbReference>
<dbReference type="EMBL" id="JADIMM010000079">
    <property type="protein sequence ID" value="MBO8457834.1"/>
    <property type="molecule type" value="Genomic_DNA"/>
</dbReference>
<dbReference type="PANTHER" id="PTHR11229">
    <property type="entry name" value="50S RIBOSOMAL PROTEIN L3"/>
    <property type="match status" value="1"/>
</dbReference>
<organism evidence="10 11">
    <name type="scientific">Candidatus Gallitreponema excrementavium</name>
    <dbReference type="NCBI Taxonomy" id="2840840"/>
    <lineage>
        <taxon>Bacteria</taxon>
        <taxon>Pseudomonadati</taxon>
        <taxon>Spirochaetota</taxon>
        <taxon>Spirochaetia</taxon>
        <taxon>Spirochaetales</taxon>
        <taxon>Candidatus Gallitreponema</taxon>
    </lineage>
</organism>
<dbReference type="NCBIfam" id="TIGR03625">
    <property type="entry name" value="L3_bact"/>
    <property type="match status" value="1"/>
</dbReference>
<dbReference type="Gene3D" id="2.40.30.10">
    <property type="entry name" value="Translation factors"/>
    <property type="match status" value="1"/>
</dbReference>
<sequence>MIGLIGKKIGMTQVFDEAGNLTPVTVIQVSPNTVLSIKNKEKDGYDAVVLGAEDLKKSRITKPVSGQYPEGVNPKKFVKEFRGFTNEVAVGNQLGVELFESTRFVDVVATSKGKGTQGVMKRWGFGGGRKSHGSKFHREAGGTGQCTYPGKTFKNVKMAGRMGRERVTVQNLKIVKVDPEMKVMMVRGSVPGNKDCTLIIKSAVKKER</sequence>
<accession>A0A9D9N2E0</accession>
<reference evidence="10" key="1">
    <citation type="submission" date="2020-10" db="EMBL/GenBank/DDBJ databases">
        <authorList>
            <person name="Gilroy R."/>
        </authorList>
    </citation>
    <scope>NUCLEOTIDE SEQUENCE</scope>
    <source>
        <strain evidence="10">10532</strain>
    </source>
</reference>
<dbReference type="AlphaFoldDB" id="A0A9D9N2E0"/>
<keyword evidence="4 7" id="KW-0689">Ribosomal protein</keyword>
<dbReference type="SUPFAM" id="SSF50447">
    <property type="entry name" value="Translation proteins"/>
    <property type="match status" value="1"/>
</dbReference>
<dbReference type="GO" id="GO:0022625">
    <property type="term" value="C:cytosolic large ribosomal subunit"/>
    <property type="evidence" value="ECO:0007669"/>
    <property type="project" value="TreeGrafter"/>
</dbReference>
<dbReference type="Pfam" id="PF00297">
    <property type="entry name" value="Ribosomal_L3"/>
    <property type="match status" value="1"/>
</dbReference>
<comment type="function">
    <text evidence="7 9">One of the primary rRNA binding proteins, it binds directly near the 3'-end of the 23S rRNA, where it nucleates assembly of the 50S subunit.</text>
</comment>
<reference evidence="10" key="2">
    <citation type="journal article" date="2021" name="PeerJ">
        <title>Extensive microbial diversity within the chicken gut microbiome revealed by metagenomics and culture.</title>
        <authorList>
            <person name="Gilroy R."/>
            <person name="Ravi A."/>
            <person name="Getino M."/>
            <person name="Pursley I."/>
            <person name="Horton D.L."/>
            <person name="Alikhan N.F."/>
            <person name="Baker D."/>
            <person name="Gharbi K."/>
            <person name="Hall N."/>
            <person name="Watson M."/>
            <person name="Adriaenssens E.M."/>
            <person name="Foster-Nyarko E."/>
            <person name="Jarju S."/>
            <person name="Secka A."/>
            <person name="Antonio M."/>
            <person name="Oren A."/>
            <person name="Chaudhuri R.R."/>
            <person name="La Ragione R."/>
            <person name="Hildebrand F."/>
            <person name="Pallen M.J."/>
        </authorList>
    </citation>
    <scope>NUCLEOTIDE SEQUENCE</scope>
    <source>
        <strain evidence="10">10532</strain>
    </source>
</reference>
<evidence type="ECO:0000256" key="8">
    <source>
        <dbReference type="RuleBase" id="RU003905"/>
    </source>
</evidence>
<evidence type="ECO:0000256" key="6">
    <source>
        <dbReference type="ARBA" id="ARBA00035243"/>
    </source>
</evidence>
<evidence type="ECO:0000256" key="9">
    <source>
        <dbReference type="RuleBase" id="RU003906"/>
    </source>
</evidence>
<name>A0A9D9N2E0_9SPIR</name>
<gene>
    <name evidence="7 10" type="primary">rplC</name>
    <name evidence="10" type="ORF">IAA81_06360</name>
</gene>
<keyword evidence="2 7" id="KW-0699">rRNA-binding</keyword>
<comment type="caution">
    <text evidence="10">The sequence shown here is derived from an EMBL/GenBank/DDBJ whole genome shotgun (WGS) entry which is preliminary data.</text>
</comment>
<dbReference type="InterPro" id="IPR019926">
    <property type="entry name" value="Ribosomal_uL3_CS"/>
</dbReference>
<evidence type="ECO:0000256" key="4">
    <source>
        <dbReference type="ARBA" id="ARBA00022980"/>
    </source>
</evidence>
<evidence type="ECO:0000256" key="2">
    <source>
        <dbReference type="ARBA" id="ARBA00022730"/>
    </source>
</evidence>
<dbReference type="InterPro" id="IPR009000">
    <property type="entry name" value="Transl_B-barrel_sf"/>
</dbReference>
<evidence type="ECO:0000256" key="7">
    <source>
        <dbReference type="HAMAP-Rule" id="MF_01325"/>
    </source>
</evidence>
<evidence type="ECO:0000256" key="1">
    <source>
        <dbReference type="ARBA" id="ARBA00006540"/>
    </source>
</evidence>
<comment type="subunit">
    <text evidence="7 9">Part of the 50S ribosomal subunit. Forms a cluster with proteins L14 and L19.</text>
</comment>